<evidence type="ECO:0000313" key="1">
    <source>
        <dbReference type="EMBL" id="CRY97319.1"/>
    </source>
</evidence>
<proteinExistence type="predicted"/>
<reference evidence="1" key="2">
    <citation type="submission" date="2015-07" db="EMBL/GenBank/DDBJ databases">
        <title>Plasmids, circular viruses and viroids from rat gut.</title>
        <authorList>
            <person name="Jorgensen T.J."/>
            <person name="Hansen M.A."/>
            <person name="Xu Z."/>
            <person name="Tabak M.A."/>
            <person name="Sorensen S.J."/>
            <person name="Hansen L.H."/>
        </authorList>
    </citation>
    <scope>NUCLEOTIDE SEQUENCE</scope>
    <source>
        <strain evidence="1">RGFK1484</strain>
    </source>
</reference>
<dbReference type="EMBL" id="LN854023">
    <property type="protein sequence ID" value="CRY97319.1"/>
    <property type="molecule type" value="Genomic_DNA"/>
</dbReference>
<dbReference type="AlphaFoldDB" id="A0A0H5Q7F6"/>
<accession>A0A0H5Q7F6</accession>
<protein>
    <submittedName>
        <fullName evidence="1">Uncharacterized protein</fullName>
    </submittedName>
</protein>
<reference evidence="1" key="1">
    <citation type="submission" date="2015-06" db="EMBL/GenBank/DDBJ databases">
        <authorList>
            <person name="Joergensen T."/>
        </authorList>
    </citation>
    <scope>NUCLEOTIDE SEQUENCE</scope>
    <source>
        <strain evidence="1">RGFK1484</strain>
    </source>
</reference>
<name>A0A0H5Q7F6_9ZZZZ</name>
<organism evidence="1">
    <name type="scientific">uncultured prokaryote</name>
    <dbReference type="NCBI Taxonomy" id="198431"/>
    <lineage>
        <taxon>unclassified sequences</taxon>
        <taxon>environmental samples</taxon>
    </lineage>
</organism>
<sequence>MHQSPVFHVSIRRDTRDPALVRITIRKGWFTVGKGGESRVVVEHFMDSTGMGEADVVRGALHDAAEAIVDRLG</sequence>